<evidence type="ECO:0000313" key="3">
    <source>
        <dbReference type="Proteomes" id="UP000289437"/>
    </source>
</evidence>
<sequence length="511" mass="56467">MSVCGSGASKLHAGFVALLLLAASARGLQAEDASVPRLSFDELVTLSNKQDLDPALAAKLKVVLTTPVVDNRTGATAAPAKLRVTEWNIERGQNLDEIERMLSSPDGFLKEAQAARKKVSANELERLRSEIRTLRESDVLILNEVDIGVKRTDYRNVVKELSDALGMSSVYGVEFLEVDSLVSLGTEKAVLDTPELSARMTDDLKPDRSKYQGLHVNAILSRYPLRNVRVISLPVCHDWFAAEQEEISKLEKAKRKTADVVFLERIGREVRRGNRNALVADIELPDAAKTTVRLVNAHLENKCKADCRAKQMRAVLENVSDTPGALVLAGDWNTTGTDGTPTSVRYEIVSRVKDYQFWLGTLMQFTPVSLPFYATAPFKFWKNYRDPTAMHIPVLGRNPEAAMFGNLRKYRFQDGGSFDFSGDAARNLQKSKKTLSDSNERAGKGFVPTFGMKRTFGGVIRYRLDWIVVKPGATANAAMRPETPVTLTKLNGALPEDLSDHAPIATEMATR</sequence>
<evidence type="ECO:0000256" key="1">
    <source>
        <dbReference type="SAM" id="SignalP"/>
    </source>
</evidence>
<dbReference type="SUPFAM" id="SSF56219">
    <property type="entry name" value="DNase I-like"/>
    <property type="match status" value="1"/>
</dbReference>
<organism evidence="2 3">
    <name type="scientific">Granulicella sibirica</name>
    <dbReference type="NCBI Taxonomy" id="2479048"/>
    <lineage>
        <taxon>Bacteria</taxon>
        <taxon>Pseudomonadati</taxon>
        <taxon>Acidobacteriota</taxon>
        <taxon>Terriglobia</taxon>
        <taxon>Terriglobales</taxon>
        <taxon>Acidobacteriaceae</taxon>
        <taxon>Granulicella</taxon>
    </lineage>
</organism>
<dbReference type="RefSeq" id="WP_128915313.1">
    <property type="nucleotide sequence ID" value="NZ_RDSM01000004.1"/>
</dbReference>
<reference evidence="3" key="2">
    <citation type="submission" date="2019-02" db="EMBL/GenBank/DDBJ databases">
        <title>Granulicella sibirica sp. nov., a psychrotolerant acidobacterium isolated from an organic soil layer in forested tundra, West Siberia.</title>
        <authorList>
            <person name="Oshkin I.Y."/>
            <person name="Kulichevskaya I.S."/>
            <person name="Rijpstra W.I.C."/>
            <person name="Sinninghe Damste J.S."/>
            <person name="Rakitin A.L."/>
            <person name="Ravin N.V."/>
            <person name="Dedysh S.N."/>
        </authorList>
    </citation>
    <scope>NUCLEOTIDE SEQUENCE [LARGE SCALE GENOMIC DNA]</scope>
    <source>
        <strain evidence="3">AF10</strain>
    </source>
</reference>
<dbReference type="GO" id="GO:0016020">
    <property type="term" value="C:membrane"/>
    <property type="evidence" value="ECO:0007669"/>
    <property type="project" value="GOC"/>
</dbReference>
<accession>A0A4Q0SWV4</accession>
<dbReference type="AlphaFoldDB" id="A0A4Q0SWV4"/>
<dbReference type="EMBL" id="RDSM01000004">
    <property type="protein sequence ID" value="RXH54430.1"/>
    <property type="molecule type" value="Genomic_DNA"/>
</dbReference>
<evidence type="ECO:0000313" key="2">
    <source>
        <dbReference type="EMBL" id="RXH54430.1"/>
    </source>
</evidence>
<dbReference type="InterPro" id="IPR036691">
    <property type="entry name" value="Endo/exonu/phosph_ase_sf"/>
</dbReference>
<keyword evidence="1" id="KW-0732">Signal</keyword>
<dbReference type="InterPro" id="IPR051916">
    <property type="entry name" value="GPI-anchor_lipid_remodeler"/>
</dbReference>
<dbReference type="Proteomes" id="UP000289437">
    <property type="component" value="Unassembled WGS sequence"/>
</dbReference>
<evidence type="ECO:0008006" key="4">
    <source>
        <dbReference type="Google" id="ProtNLM"/>
    </source>
</evidence>
<feature type="signal peptide" evidence="1">
    <location>
        <begin position="1"/>
        <end position="30"/>
    </location>
</feature>
<protein>
    <recommendedName>
        <fullName evidence="4">Endonuclease/exonuclease/phosphatase domain-containing protein</fullName>
    </recommendedName>
</protein>
<reference evidence="2 3" key="1">
    <citation type="submission" date="2018-11" db="EMBL/GenBank/DDBJ databases">
        <authorList>
            <person name="Mardanov A.V."/>
            <person name="Ravin N.V."/>
            <person name="Dedysh S.N."/>
        </authorList>
    </citation>
    <scope>NUCLEOTIDE SEQUENCE [LARGE SCALE GENOMIC DNA]</scope>
    <source>
        <strain evidence="2 3">AF10</strain>
    </source>
</reference>
<dbReference type="PANTHER" id="PTHR14859">
    <property type="entry name" value="CALCOFLUOR WHITE HYPERSENSITIVE PROTEIN PRECURSOR"/>
    <property type="match status" value="1"/>
</dbReference>
<dbReference type="Gene3D" id="3.60.10.10">
    <property type="entry name" value="Endonuclease/exonuclease/phosphatase"/>
    <property type="match status" value="1"/>
</dbReference>
<name>A0A4Q0SWV4_9BACT</name>
<proteinExistence type="predicted"/>
<dbReference type="PANTHER" id="PTHR14859:SF1">
    <property type="entry name" value="PGAP2-INTERACTING PROTEIN"/>
    <property type="match status" value="1"/>
</dbReference>
<dbReference type="OrthoDB" id="114615at2"/>
<gene>
    <name evidence="2" type="ORF">GRAN_4726</name>
</gene>
<comment type="caution">
    <text evidence="2">The sequence shown here is derived from an EMBL/GenBank/DDBJ whole genome shotgun (WGS) entry which is preliminary data.</text>
</comment>
<feature type="chain" id="PRO_5020363480" description="Endonuclease/exonuclease/phosphatase domain-containing protein" evidence="1">
    <location>
        <begin position="31"/>
        <end position="511"/>
    </location>
</feature>
<dbReference type="GO" id="GO:0006506">
    <property type="term" value="P:GPI anchor biosynthetic process"/>
    <property type="evidence" value="ECO:0007669"/>
    <property type="project" value="TreeGrafter"/>
</dbReference>
<keyword evidence="3" id="KW-1185">Reference proteome</keyword>